<name>A0A918K3G4_9GAMM</name>
<dbReference type="RefSeq" id="WP_229805156.1">
    <property type="nucleotide sequence ID" value="NZ_BMXR01000001.1"/>
</dbReference>
<dbReference type="Proteomes" id="UP000626148">
    <property type="component" value="Unassembled WGS sequence"/>
</dbReference>
<feature type="region of interest" description="Disordered" evidence="1">
    <location>
        <begin position="120"/>
        <end position="176"/>
    </location>
</feature>
<reference evidence="2" key="2">
    <citation type="submission" date="2020-09" db="EMBL/GenBank/DDBJ databases">
        <authorList>
            <person name="Sun Q."/>
            <person name="Kim S."/>
        </authorList>
    </citation>
    <scope>NUCLEOTIDE SEQUENCE</scope>
    <source>
        <strain evidence="2">KCTC 22169</strain>
    </source>
</reference>
<keyword evidence="3" id="KW-1185">Reference proteome</keyword>
<organism evidence="2 3">
    <name type="scientific">Saccharospirillum salsuginis</name>
    <dbReference type="NCBI Taxonomy" id="418750"/>
    <lineage>
        <taxon>Bacteria</taxon>
        <taxon>Pseudomonadati</taxon>
        <taxon>Pseudomonadota</taxon>
        <taxon>Gammaproteobacteria</taxon>
        <taxon>Oceanospirillales</taxon>
        <taxon>Saccharospirillaceae</taxon>
        <taxon>Saccharospirillum</taxon>
    </lineage>
</organism>
<dbReference type="CDD" id="cd14740">
    <property type="entry name" value="PAAR_4"/>
    <property type="match status" value="1"/>
</dbReference>
<dbReference type="Pfam" id="PF13665">
    <property type="entry name" value="Tox-PAAR-like"/>
    <property type="match status" value="1"/>
</dbReference>
<proteinExistence type="predicted"/>
<dbReference type="AlphaFoldDB" id="A0A918K3G4"/>
<reference evidence="2" key="1">
    <citation type="journal article" date="2014" name="Int. J. Syst. Evol. Microbiol.">
        <title>Complete genome sequence of Corynebacterium casei LMG S-19264T (=DSM 44701T), isolated from a smear-ripened cheese.</title>
        <authorList>
            <consortium name="US DOE Joint Genome Institute (JGI-PGF)"/>
            <person name="Walter F."/>
            <person name="Albersmeier A."/>
            <person name="Kalinowski J."/>
            <person name="Ruckert C."/>
        </authorList>
    </citation>
    <scope>NUCLEOTIDE SEQUENCE</scope>
    <source>
        <strain evidence="2">KCTC 22169</strain>
    </source>
</reference>
<accession>A0A918K3G4</accession>
<evidence type="ECO:0000256" key="1">
    <source>
        <dbReference type="SAM" id="MobiDB-lite"/>
    </source>
</evidence>
<evidence type="ECO:0000313" key="3">
    <source>
        <dbReference type="Proteomes" id="UP000626148"/>
    </source>
</evidence>
<sequence>MADNVLINGRTAVHAGSQGTLNTIDVCMTPSGTGSTPIPYPNVARSADADKAAGSVFVNGNPMCHIKSVFKKSTGDQPGSHKGIISGKTQGEASFVSASANVFVEGQPATRALDMMVSNNKNTPPAPLMQAVGMPPLPARPKAPDELEPEGPDRLNATVQGDPGDGMGTVVGESDE</sequence>
<gene>
    <name evidence="2" type="ORF">GCM10007392_05390</name>
</gene>
<dbReference type="EMBL" id="BMXR01000001">
    <property type="protein sequence ID" value="GGX41404.1"/>
    <property type="molecule type" value="Genomic_DNA"/>
</dbReference>
<evidence type="ECO:0000313" key="2">
    <source>
        <dbReference type="EMBL" id="GGX41404.1"/>
    </source>
</evidence>
<protein>
    <recommendedName>
        <fullName evidence="4">Tox-PAAR-like domain-containing protein</fullName>
    </recommendedName>
</protein>
<evidence type="ECO:0008006" key="4">
    <source>
        <dbReference type="Google" id="ProtNLM"/>
    </source>
</evidence>
<comment type="caution">
    <text evidence="2">The sequence shown here is derived from an EMBL/GenBank/DDBJ whole genome shotgun (WGS) entry which is preliminary data.</text>
</comment>